<dbReference type="PROSITE" id="PS51789">
    <property type="entry name" value="RLR_CTR"/>
    <property type="match status" value="1"/>
</dbReference>
<dbReference type="SMART" id="SM00490">
    <property type="entry name" value="HELICc"/>
    <property type="match status" value="1"/>
</dbReference>
<accession>A0AAD4NBJ1</accession>
<dbReference type="InterPro" id="IPR038557">
    <property type="entry name" value="RLR_C_sf"/>
</dbReference>
<dbReference type="InterPro" id="IPR027417">
    <property type="entry name" value="P-loop_NTPase"/>
</dbReference>
<dbReference type="EMBL" id="JAKKPZ010000003">
    <property type="protein sequence ID" value="KAI1723276.1"/>
    <property type="molecule type" value="Genomic_DNA"/>
</dbReference>
<dbReference type="SUPFAM" id="SSF52540">
    <property type="entry name" value="P-loop containing nucleoside triphosphate hydrolases"/>
    <property type="match status" value="1"/>
</dbReference>
<dbReference type="PANTHER" id="PTHR14074:SF16">
    <property type="entry name" value="ANTIVIRAL INNATE IMMUNE RESPONSE RECEPTOR RIG-I"/>
    <property type="match status" value="1"/>
</dbReference>
<evidence type="ECO:0000259" key="3">
    <source>
        <dbReference type="PROSITE" id="PS51789"/>
    </source>
</evidence>
<evidence type="ECO:0000259" key="2">
    <source>
        <dbReference type="PROSITE" id="PS51194"/>
    </source>
</evidence>
<dbReference type="Gene3D" id="2.170.150.30">
    <property type="entry name" value="RIG-I-like receptor, C-terminal regulatory domain"/>
    <property type="match status" value="1"/>
</dbReference>
<dbReference type="PANTHER" id="PTHR14074">
    <property type="entry name" value="HELICASE WITH DEATH DOMAIN-RELATED"/>
    <property type="match status" value="1"/>
</dbReference>
<gene>
    <name evidence="4" type="ORF">DdX_03428</name>
</gene>
<keyword evidence="5" id="KW-1185">Reference proteome</keyword>
<feature type="domain" description="Helicase C-terminal" evidence="2">
    <location>
        <begin position="1"/>
        <end position="115"/>
    </location>
</feature>
<dbReference type="Pfam" id="PF11648">
    <property type="entry name" value="RIG-I_C-RD"/>
    <property type="match status" value="1"/>
</dbReference>
<dbReference type="AlphaFoldDB" id="A0AAD4NBJ1"/>
<dbReference type="Pfam" id="PF00271">
    <property type="entry name" value="Helicase_C"/>
    <property type="match status" value="1"/>
</dbReference>
<keyword evidence="1" id="KW-0175">Coiled coil</keyword>
<keyword evidence="4" id="KW-0547">Nucleotide-binding</keyword>
<evidence type="ECO:0000313" key="4">
    <source>
        <dbReference type="EMBL" id="KAI1723276.1"/>
    </source>
</evidence>
<keyword evidence="4" id="KW-0067">ATP-binding</keyword>
<dbReference type="InterPro" id="IPR021673">
    <property type="entry name" value="RLR_CTR"/>
</dbReference>
<feature type="coiled-coil region" evidence="1">
    <location>
        <begin position="119"/>
        <end position="147"/>
    </location>
</feature>
<name>A0AAD4NBJ1_9BILA</name>
<dbReference type="Proteomes" id="UP001201812">
    <property type="component" value="Unassembled WGS sequence"/>
</dbReference>
<sequence length="319" mass="37048">MTSSNQSALMGGQSSSVQEDMRILFDRGDIKILVVTSVAEEGIDIKQCNLIIKYNNVGSERTMIQRRGRARDKNSKAILLALDSGVEQQEFENFKKEQMMQECIKDLQAQTDDAMRKMISDTTERLKRQMEERKAQEQDLRNRLKERKYELKCRVCSSVISKSMEVRRIAESSYVCCDKTVWKRTEIILTKRPTKLNHVINCAEWVCKCGQALGTVLRYSNVTFPAFRAQCINLKCIGDDDSGEEIRNVKWGDIQKQHFNVDPITIQDIKNMANALKYDDKSREIETNLEARETMANQIEIDKYKERSRRQKEHITLEE</sequence>
<protein>
    <submittedName>
        <fullName evidence="4">ATP-dependent RNA helicase DDX58</fullName>
    </submittedName>
</protein>
<keyword evidence="4" id="KW-0378">Hydrolase</keyword>
<dbReference type="Gene3D" id="3.40.50.300">
    <property type="entry name" value="P-loop containing nucleotide triphosphate hydrolases"/>
    <property type="match status" value="1"/>
</dbReference>
<feature type="domain" description="RLR CTR" evidence="3">
    <location>
        <begin position="139"/>
        <end position="268"/>
    </location>
</feature>
<dbReference type="GO" id="GO:0004386">
    <property type="term" value="F:helicase activity"/>
    <property type="evidence" value="ECO:0007669"/>
    <property type="project" value="UniProtKB-KW"/>
</dbReference>
<dbReference type="PROSITE" id="PS51194">
    <property type="entry name" value="HELICASE_CTER"/>
    <property type="match status" value="1"/>
</dbReference>
<keyword evidence="4" id="KW-0347">Helicase</keyword>
<comment type="caution">
    <text evidence="4">The sequence shown here is derived from an EMBL/GenBank/DDBJ whole genome shotgun (WGS) entry which is preliminary data.</text>
</comment>
<dbReference type="GO" id="GO:0005737">
    <property type="term" value="C:cytoplasm"/>
    <property type="evidence" value="ECO:0007669"/>
    <property type="project" value="TreeGrafter"/>
</dbReference>
<evidence type="ECO:0000313" key="5">
    <source>
        <dbReference type="Proteomes" id="UP001201812"/>
    </source>
</evidence>
<proteinExistence type="predicted"/>
<dbReference type="InterPro" id="IPR001650">
    <property type="entry name" value="Helicase_C-like"/>
</dbReference>
<organism evidence="4 5">
    <name type="scientific">Ditylenchus destructor</name>
    <dbReference type="NCBI Taxonomy" id="166010"/>
    <lineage>
        <taxon>Eukaryota</taxon>
        <taxon>Metazoa</taxon>
        <taxon>Ecdysozoa</taxon>
        <taxon>Nematoda</taxon>
        <taxon>Chromadorea</taxon>
        <taxon>Rhabditida</taxon>
        <taxon>Tylenchina</taxon>
        <taxon>Tylenchomorpha</taxon>
        <taxon>Sphaerularioidea</taxon>
        <taxon>Anguinidae</taxon>
        <taxon>Anguininae</taxon>
        <taxon>Ditylenchus</taxon>
    </lineage>
</organism>
<dbReference type="InterPro" id="IPR051363">
    <property type="entry name" value="RLR_Helicase"/>
</dbReference>
<reference evidence="4" key="1">
    <citation type="submission" date="2022-01" db="EMBL/GenBank/DDBJ databases">
        <title>Genome Sequence Resource for Two Populations of Ditylenchus destructor, the Migratory Endoparasitic Phytonematode.</title>
        <authorList>
            <person name="Zhang H."/>
            <person name="Lin R."/>
            <person name="Xie B."/>
        </authorList>
    </citation>
    <scope>NUCLEOTIDE SEQUENCE</scope>
    <source>
        <strain evidence="4">BazhouSP</strain>
    </source>
</reference>
<evidence type="ECO:0000256" key="1">
    <source>
        <dbReference type="SAM" id="Coils"/>
    </source>
</evidence>